<feature type="compositionally biased region" description="Polar residues" evidence="1">
    <location>
        <begin position="450"/>
        <end position="471"/>
    </location>
</feature>
<keyword evidence="3" id="KW-1185">Reference proteome</keyword>
<feature type="compositionally biased region" description="Basic and acidic residues" evidence="1">
    <location>
        <begin position="502"/>
        <end position="512"/>
    </location>
</feature>
<dbReference type="KEGG" id="mrr:Moror_7750"/>
<dbReference type="HOGENOM" id="CLU_500661_0_0_1"/>
<feature type="region of interest" description="Disordered" evidence="1">
    <location>
        <begin position="448"/>
        <end position="480"/>
    </location>
</feature>
<evidence type="ECO:0000313" key="2">
    <source>
        <dbReference type="EMBL" id="ESK90185.1"/>
    </source>
</evidence>
<organism evidence="2 3">
    <name type="scientific">Moniliophthora roreri (strain MCA 2997)</name>
    <name type="common">Cocoa frosty pod rot fungus</name>
    <name type="synonym">Crinipellis roreri</name>
    <dbReference type="NCBI Taxonomy" id="1381753"/>
    <lineage>
        <taxon>Eukaryota</taxon>
        <taxon>Fungi</taxon>
        <taxon>Dikarya</taxon>
        <taxon>Basidiomycota</taxon>
        <taxon>Agaricomycotina</taxon>
        <taxon>Agaricomycetes</taxon>
        <taxon>Agaricomycetidae</taxon>
        <taxon>Agaricales</taxon>
        <taxon>Marasmiineae</taxon>
        <taxon>Marasmiaceae</taxon>
        <taxon>Moniliophthora</taxon>
    </lineage>
</organism>
<sequence length="544" mass="61494">MSSFSEGKEGPTSHNIPTELSQLRKNILDEYYKNKNDYHYLSTSPQYIISLSGILQTWKKQNSSMKHHSSTSNPALFGCLFRQSYGDTKKLNRGLLKGADEFLVTAIEPLAARHGFKLAIYRFKYNGRYPSDIAGGVSRDNLALSGQSNDHINLLQLTDLDGMPLSSLDCNFVVKNSHFLGEDLLNLLRKRDTFEAKKLGSNTDRVAHLWIGSALLIWPEITISNSRPGKALPTVFGVLEASSSIVAVTRERTALKELQEWCLAKRSNLTYAEDIRRAFRLLLVTSLRWSDAESFARTISICDPKLKNRETYLSIYKENNAHLPENLFLKVISSCDSNQARYEFICDIATMTTDHSLNLWCDRQPELILSNLKPCRVDELDWLMNVTNEWGFPFFCTVLLPQLKVQSLTFRKALATRLKQSGRYLPYSTAESIEGTVQELVKKCIETPKPRSQANIQSKSPVDPGESTNPSEEADGSAAKRRRIEVIDLTLDSDSESESKKCVTDTVDEVKHQSRTHRKRAEKRRRAKCRATKGAADLENTVTI</sequence>
<reference evidence="2 3" key="1">
    <citation type="journal article" date="2014" name="BMC Genomics">
        <title>Genome and secretome analysis of the hemibiotrophic fungal pathogen, Moniliophthora roreri, which causes frosty pod rot disease of cacao: mechanisms of the biotrophic and necrotrophic phases.</title>
        <authorList>
            <person name="Meinhardt L.W."/>
            <person name="Costa G.G.L."/>
            <person name="Thomazella D.P.T."/>
            <person name="Teixeira P.J.P.L."/>
            <person name="Carazzolle M.F."/>
            <person name="Schuster S.C."/>
            <person name="Carlson J.E."/>
            <person name="Guiltinan M.J."/>
            <person name="Mieczkowski P."/>
            <person name="Farmer A."/>
            <person name="Ramaraj T."/>
            <person name="Crozier J."/>
            <person name="Davis R.E."/>
            <person name="Shao J."/>
            <person name="Melnick R.L."/>
            <person name="Pereira G.A.G."/>
            <person name="Bailey B.A."/>
        </authorList>
    </citation>
    <scope>NUCLEOTIDE SEQUENCE [LARGE SCALE GENOMIC DNA]</scope>
    <source>
        <strain evidence="2 3">MCA 2997</strain>
    </source>
</reference>
<evidence type="ECO:0000256" key="1">
    <source>
        <dbReference type="SAM" id="MobiDB-lite"/>
    </source>
</evidence>
<accession>V2XCI8</accession>
<dbReference type="AlphaFoldDB" id="V2XCI8"/>
<dbReference type="Proteomes" id="UP000017559">
    <property type="component" value="Unassembled WGS sequence"/>
</dbReference>
<feature type="region of interest" description="Disordered" evidence="1">
    <location>
        <begin position="502"/>
        <end position="544"/>
    </location>
</feature>
<comment type="caution">
    <text evidence="2">The sequence shown here is derived from an EMBL/GenBank/DDBJ whole genome shotgun (WGS) entry which is preliminary data.</text>
</comment>
<gene>
    <name evidence="2" type="ORF">Moror_7750</name>
</gene>
<evidence type="ECO:0000313" key="3">
    <source>
        <dbReference type="Proteomes" id="UP000017559"/>
    </source>
</evidence>
<feature type="compositionally biased region" description="Basic residues" evidence="1">
    <location>
        <begin position="513"/>
        <end position="531"/>
    </location>
</feature>
<proteinExistence type="predicted"/>
<protein>
    <submittedName>
        <fullName evidence="2">Uncharacterized protein</fullName>
    </submittedName>
</protein>
<dbReference type="EMBL" id="AWSO01000466">
    <property type="protein sequence ID" value="ESK90185.1"/>
    <property type="molecule type" value="Genomic_DNA"/>
</dbReference>
<name>V2XCI8_MONRO</name>
<dbReference type="OrthoDB" id="2907011at2759"/>